<comment type="caution">
    <text evidence="2">The sequence shown here is derived from an EMBL/GenBank/DDBJ whole genome shotgun (WGS) entry which is preliminary data.</text>
</comment>
<keyword evidence="3" id="KW-1185">Reference proteome</keyword>
<dbReference type="AlphaFoldDB" id="A0A9N9CMQ4"/>
<protein>
    <submittedName>
        <fullName evidence="2">12512_t:CDS:1</fullName>
    </submittedName>
</protein>
<dbReference type="EMBL" id="CAJVPQ010002818">
    <property type="protein sequence ID" value="CAG8609359.1"/>
    <property type="molecule type" value="Genomic_DNA"/>
</dbReference>
<evidence type="ECO:0000313" key="3">
    <source>
        <dbReference type="Proteomes" id="UP000789570"/>
    </source>
</evidence>
<dbReference type="OrthoDB" id="2329734at2759"/>
<gene>
    <name evidence="2" type="ORF">FCALED_LOCUS8992</name>
</gene>
<dbReference type="Gene3D" id="6.10.140.1230">
    <property type="match status" value="1"/>
</dbReference>
<dbReference type="Proteomes" id="UP000789570">
    <property type="component" value="Unassembled WGS sequence"/>
</dbReference>
<evidence type="ECO:0000256" key="1">
    <source>
        <dbReference type="SAM" id="Coils"/>
    </source>
</evidence>
<reference evidence="2" key="1">
    <citation type="submission" date="2021-06" db="EMBL/GenBank/DDBJ databases">
        <authorList>
            <person name="Kallberg Y."/>
            <person name="Tangrot J."/>
            <person name="Rosling A."/>
        </authorList>
    </citation>
    <scope>NUCLEOTIDE SEQUENCE</scope>
    <source>
        <strain evidence="2">UK204</strain>
    </source>
</reference>
<organism evidence="2 3">
    <name type="scientific">Funneliformis caledonium</name>
    <dbReference type="NCBI Taxonomy" id="1117310"/>
    <lineage>
        <taxon>Eukaryota</taxon>
        <taxon>Fungi</taxon>
        <taxon>Fungi incertae sedis</taxon>
        <taxon>Mucoromycota</taxon>
        <taxon>Glomeromycotina</taxon>
        <taxon>Glomeromycetes</taxon>
        <taxon>Glomerales</taxon>
        <taxon>Glomeraceae</taxon>
        <taxon>Funneliformis</taxon>
    </lineage>
</organism>
<proteinExistence type="predicted"/>
<sequence length="436" mass="49931">MSQVKLYNNPLIIRNIEFKEYVTEKEALKKVDEFRFSDSGQTLSDSKKNSLKRIANYLSTHPNFDEVSDDHVLIREGYPMIFTSNNYRKLKYEKPVKKAEGTGESSIGHNQLLKGEITSAMSDPLKKINSSKPKSKIRDILIAKGIDYKSKTFIQDEDGKMKLVNKEEQEIFEVNESLNVEDDLFMEGGSTKNRLRGMDTINNNNGFGQNKSELNDDNSSLKNKRFMLNQNDGIKKKSKKANKLIQSNIKSNKVVKKWQREIRTQQRSLDRQIRDFEEVEKKTTTLLKQNVKKKDLPACKLFAKELVRTRRQKTRLYTTTLKLSGSLKKSTEIMKMVNGLARLPELSKGMQELSMEMTKAGIIDEMLEDTFELMEDSDIEEEADEEVNKILFEVTNGLLGEASVVNVPLENPGLEEEEEPAAALDEMQARLHALKS</sequence>
<dbReference type="GO" id="GO:0007034">
    <property type="term" value="P:vacuolar transport"/>
    <property type="evidence" value="ECO:0007669"/>
    <property type="project" value="InterPro"/>
</dbReference>
<feature type="coiled-coil region" evidence="1">
    <location>
        <begin position="255"/>
        <end position="282"/>
    </location>
</feature>
<evidence type="ECO:0000313" key="2">
    <source>
        <dbReference type="EMBL" id="CAG8609359.1"/>
    </source>
</evidence>
<dbReference type="InterPro" id="IPR005024">
    <property type="entry name" value="Snf7_fam"/>
</dbReference>
<accession>A0A9N9CMQ4</accession>
<dbReference type="Pfam" id="PF03357">
    <property type="entry name" value="Snf7"/>
    <property type="match status" value="1"/>
</dbReference>
<keyword evidence="1" id="KW-0175">Coiled coil</keyword>
<dbReference type="PANTHER" id="PTHR10476">
    <property type="entry name" value="CHARGED MULTIVESICULAR BODY PROTEIN"/>
    <property type="match status" value="1"/>
</dbReference>
<name>A0A9N9CMQ4_9GLOM</name>